<evidence type="ECO:0000256" key="1">
    <source>
        <dbReference type="SAM" id="Phobius"/>
    </source>
</evidence>
<evidence type="ECO:0000313" key="2">
    <source>
        <dbReference type="Proteomes" id="UP000887575"/>
    </source>
</evidence>
<keyword evidence="1" id="KW-1133">Transmembrane helix</keyword>
<evidence type="ECO:0000313" key="3">
    <source>
        <dbReference type="WBParaSite" id="MBELARI_LOCUS7278"/>
    </source>
</evidence>
<accession>A0AAF3FKL5</accession>
<dbReference type="AlphaFoldDB" id="A0AAF3FKL5"/>
<dbReference type="Proteomes" id="UP000887575">
    <property type="component" value="Unassembled WGS sequence"/>
</dbReference>
<feature type="transmembrane region" description="Helical" evidence="1">
    <location>
        <begin position="21"/>
        <end position="41"/>
    </location>
</feature>
<dbReference type="WBParaSite" id="MBELARI_LOCUS7278">
    <property type="protein sequence ID" value="MBELARI_LOCUS7278"/>
    <property type="gene ID" value="MBELARI_LOCUS7278"/>
</dbReference>
<proteinExistence type="predicted"/>
<sequence length="114" mass="12920">MGKVFYLRCYGKRFAKQSFEFNLLFIGLANLFVQLALMFWIDWGTVLFDSTAQLLALNLASDCSTLSEAYIGLIVNAKLRRAFFEWIFPSPSSIKISSSNQKSITVTNVTNVNF</sequence>
<name>A0AAF3FKL5_9BILA</name>
<keyword evidence="1" id="KW-0472">Membrane</keyword>
<reference evidence="3" key="1">
    <citation type="submission" date="2024-02" db="UniProtKB">
        <authorList>
            <consortium name="WormBaseParasite"/>
        </authorList>
    </citation>
    <scope>IDENTIFICATION</scope>
</reference>
<keyword evidence="1" id="KW-0812">Transmembrane</keyword>
<protein>
    <submittedName>
        <fullName evidence="3">Uncharacterized protein</fullName>
    </submittedName>
</protein>
<keyword evidence="2" id="KW-1185">Reference proteome</keyword>
<organism evidence="2 3">
    <name type="scientific">Mesorhabditis belari</name>
    <dbReference type="NCBI Taxonomy" id="2138241"/>
    <lineage>
        <taxon>Eukaryota</taxon>
        <taxon>Metazoa</taxon>
        <taxon>Ecdysozoa</taxon>
        <taxon>Nematoda</taxon>
        <taxon>Chromadorea</taxon>
        <taxon>Rhabditida</taxon>
        <taxon>Rhabditina</taxon>
        <taxon>Rhabditomorpha</taxon>
        <taxon>Rhabditoidea</taxon>
        <taxon>Rhabditidae</taxon>
        <taxon>Mesorhabditinae</taxon>
        <taxon>Mesorhabditis</taxon>
    </lineage>
</organism>